<keyword evidence="2" id="KW-1003">Cell membrane</keyword>
<feature type="transmembrane region" description="Helical" evidence="8">
    <location>
        <begin position="191"/>
        <end position="213"/>
    </location>
</feature>
<dbReference type="SMART" id="SM00283">
    <property type="entry name" value="MA"/>
    <property type="match status" value="1"/>
</dbReference>
<feature type="domain" description="HAMP" evidence="10">
    <location>
        <begin position="215"/>
        <end position="267"/>
    </location>
</feature>
<evidence type="ECO:0000256" key="3">
    <source>
        <dbReference type="ARBA" id="ARBA00023136"/>
    </source>
</evidence>
<dbReference type="GO" id="GO:0007165">
    <property type="term" value="P:signal transduction"/>
    <property type="evidence" value="ECO:0007669"/>
    <property type="project" value="UniProtKB-KW"/>
</dbReference>
<dbReference type="InterPro" id="IPR004090">
    <property type="entry name" value="Chemotax_Me-accpt_rcpt"/>
</dbReference>
<comment type="similarity">
    <text evidence="5">Belongs to the methyl-accepting chemotaxis (MCP) protein family.</text>
</comment>
<evidence type="ECO:0000256" key="7">
    <source>
        <dbReference type="SAM" id="MobiDB-lite"/>
    </source>
</evidence>
<comment type="caution">
    <text evidence="11">The sequence shown here is derived from an EMBL/GenBank/DDBJ whole genome shotgun (WGS) entry which is preliminary data.</text>
</comment>
<evidence type="ECO:0000259" key="10">
    <source>
        <dbReference type="PROSITE" id="PS50885"/>
    </source>
</evidence>
<proteinExistence type="inferred from homology"/>
<keyword evidence="8" id="KW-1133">Transmembrane helix</keyword>
<dbReference type="Gene3D" id="1.10.287.950">
    <property type="entry name" value="Methyl-accepting chemotaxis protein"/>
    <property type="match status" value="1"/>
</dbReference>
<comment type="subcellular location">
    <subcellularLocation>
        <location evidence="1">Cell membrane</location>
    </subcellularLocation>
</comment>
<evidence type="ECO:0000313" key="11">
    <source>
        <dbReference type="EMBL" id="RED51938.1"/>
    </source>
</evidence>
<feature type="compositionally biased region" description="Polar residues" evidence="7">
    <location>
        <begin position="292"/>
        <end position="305"/>
    </location>
</feature>
<evidence type="ECO:0000256" key="5">
    <source>
        <dbReference type="ARBA" id="ARBA00029447"/>
    </source>
</evidence>
<keyword evidence="8" id="KW-0812">Transmembrane</keyword>
<organism evidence="11 12">
    <name type="scientific">Cohnella lupini</name>
    <dbReference type="NCBI Taxonomy" id="1294267"/>
    <lineage>
        <taxon>Bacteria</taxon>
        <taxon>Bacillati</taxon>
        <taxon>Bacillota</taxon>
        <taxon>Bacilli</taxon>
        <taxon>Bacillales</taxon>
        <taxon>Paenibacillaceae</taxon>
        <taxon>Cohnella</taxon>
    </lineage>
</organism>
<dbReference type="PRINTS" id="PR00260">
    <property type="entry name" value="CHEMTRNSDUCR"/>
</dbReference>
<dbReference type="PROSITE" id="PS50111">
    <property type="entry name" value="CHEMOTAXIS_TRANSDUC_2"/>
    <property type="match status" value="1"/>
</dbReference>
<dbReference type="PROSITE" id="PS50885">
    <property type="entry name" value="HAMP"/>
    <property type="match status" value="1"/>
</dbReference>
<evidence type="ECO:0000259" key="9">
    <source>
        <dbReference type="PROSITE" id="PS50111"/>
    </source>
</evidence>
<evidence type="ECO:0000256" key="1">
    <source>
        <dbReference type="ARBA" id="ARBA00004236"/>
    </source>
</evidence>
<dbReference type="CDD" id="cd06225">
    <property type="entry name" value="HAMP"/>
    <property type="match status" value="1"/>
</dbReference>
<dbReference type="InterPro" id="IPR004089">
    <property type="entry name" value="MCPsignal_dom"/>
</dbReference>
<dbReference type="InterPro" id="IPR003660">
    <property type="entry name" value="HAMP_dom"/>
</dbReference>
<feature type="domain" description="Methyl-accepting transducer" evidence="9">
    <location>
        <begin position="286"/>
        <end position="543"/>
    </location>
</feature>
<dbReference type="SMART" id="SM00304">
    <property type="entry name" value="HAMP"/>
    <property type="match status" value="1"/>
</dbReference>
<keyword evidence="3 8" id="KW-0472">Membrane</keyword>
<keyword evidence="4 6" id="KW-0807">Transducer</keyword>
<dbReference type="AlphaFoldDB" id="A0A3D9HR35"/>
<dbReference type="GO" id="GO:0005886">
    <property type="term" value="C:plasma membrane"/>
    <property type="evidence" value="ECO:0007669"/>
    <property type="project" value="UniProtKB-SubCell"/>
</dbReference>
<reference evidence="11 12" key="1">
    <citation type="submission" date="2018-07" db="EMBL/GenBank/DDBJ databases">
        <title>Genomic Encyclopedia of Type Strains, Phase III (KMG-III): the genomes of soil and plant-associated and newly described type strains.</title>
        <authorList>
            <person name="Whitman W."/>
        </authorList>
    </citation>
    <scope>NUCLEOTIDE SEQUENCE [LARGE SCALE GENOMIC DNA]</scope>
    <source>
        <strain evidence="11 12">CECT 8236</strain>
    </source>
</reference>
<evidence type="ECO:0000256" key="4">
    <source>
        <dbReference type="ARBA" id="ARBA00023224"/>
    </source>
</evidence>
<evidence type="ECO:0000256" key="8">
    <source>
        <dbReference type="SAM" id="Phobius"/>
    </source>
</evidence>
<dbReference type="GO" id="GO:0004888">
    <property type="term" value="F:transmembrane signaling receptor activity"/>
    <property type="evidence" value="ECO:0007669"/>
    <property type="project" value="InterPro"/>
</dbReference>
<feature type="region of interest" description="Disordered" evidence="7">
    <location>
        <begin position="278"/>
        <end position="305"/>
    </location>
</feature>
<protein>
    <submittedName>
        <fullName evidence="11">Methyl-accepting chemotaxis protein</fullName>
    </submittedName>
</protein>
<dbReference type="SUPFAM" id="SSF58104">
    <property type="entry name" value="Methyl-accepting chemotaxis protein (MCP) signaling domain"/>
    <property type="match status" value="1"/>
</dbReference>
<dbReference type="GO" id="GO:0006935">
    <property type="term" value="P:chemotaxis"/>
    <property type="evidence" value="ECO:0007669"/>
    <property type="project" value="InterPro"/>
</dbReference>
<dbReference type="Proteomes" id="UP000256869">
    <property type="component" value="Unassembled WGS sequence"/>
</dbReference>
<dbReference type="PANTHER" id="PTHR32089:SF112">
    <property type="entry name" value="LYSOZYME-LIKE PROTEIN-RELATED"/>
    <property type="match status" value="1"/>
</dbReference>
<sequence length="572" mass="62423">MLKSVKAWFVNHLTVKIALSILLLQLFTSAAFAFSGYYVNQNLIGKLLEQFDMRLQTDIQIAADMLSDLPGSDTELKGTDDPNYAVIKGELEKLQATHGLENIYILSKSQGEERILVLSGVPDDYGTPYPFTSEMNDAIANNKEMLSSIYTDEYGIHKSIFMPLQDANQESYGILGIDLDASVVPETSDSIFWTTFWITALVLVIGTLLAVVISKIITRPIRNLMIATEKVATGDLREQLSVSRKDELGKLADSFGEMGKNLQTLIRQIRQSSDQVSATSTQLLHSADETSRSAQQAAESTSQMSDGINDIVNSVANSTALINEIDSELTDVSEDMKEMRQIAQQVRTQSEDGQQLVEQTLHQMSVIKDVMSQSQEAALNLGERSKEIGGIINMISDISEQTNLLALNASIEAARVGEMGKGFAVVAGEVKKLAAQSAEAALSVRQLVSGTQENSKLVIDLVGEGRQAAEQGHSWISGTYENFNTIHSGVSRFSDRTDLLQKALEKVEQSFVSISASMQQISSVTQEQAAGTEEVASGAQQQSATMQEITGAIEQMNAMSVELQKSVQHFKL</sequence>
<dbReference type="SUPFAM" id="SSF103190">
    <property type="entry name" value="Sensory domain-like"/>
    <property type="match status" value="1"/>
</dbReference>
<dbReference type="Pfam" id="PF00015">
    <property type="entry name" value="MCPsignal"/>
    <property type="match status" value="1"/>
</dbReference>
<evidence type="ECO:0000256" key="2">
    <source>
        <dbReference type="ARBA" id="ARBA00022475"/>
    </source>
</evidence>
<dbReference type="Pfam" id="PF00672">
    <property type="entry name" value="HAMP"/>
    <property type="match status" value="1"/>
</dbReference>
<dbReference type="Gene3D" id="6.10.340.10">
    <property type="match status" value="1"/>
</dbReference>
<dbReference type="PANTHER" id="PTHR32089">
    <property type="entry name" value="METHYL-ACCEPTING CHEMOTAXIS PROTEIN MCPB"/>
    <property type="match status" value="1"/>
</dbReference>
<dbReference type="RefSeq" id="WP_245988005.1">
    <property type="nucleotide sequence ID" value="NZ_QRDY01000035.1"/>
</dbReference>
<gene>
    <name evidence="11" type="ORF">DFP95_13518</name>
</gene>
<evidence type="ECO:0000256" key="6">
    <source>
        <dbReference type="PROSITE-ProRule" id="PRU00284"/>
    </source>
</evidence>
<accession>A0A3D9HR35</accession>
<evidence type="ECO:0000313" key="12">
    <source>
        <dbReference type="Proteomes" id="UP000256869"/>
    </source>
</evidence>
<dbReference type="InterPro" id="IPR029151">
    <property type="entry name" value="Sensor-like_sf"/>
</dbReference>
<keyword evidence="12" id="KW-1185">Reference proteome</keyword>
<dbReference type="EMBL" id="QRDY01000035">
    <property type="protein sequence ID" value="RED51938.1"/>
    <property type="molecule type" value="Genomic_DNA"/>
</dbReference>
<name>A0A3D9HR35_9BACL</name>